<dbReference type="AlphaFoldDB" id="A0A4Y3WWW7"/>
<evidence type="ECO:0008006" key="3">
    <source>
        <dbReference type="Google" id="ProtNLM"/>
    </source>
</evidence>
<protein>
    <recommendedName>
        <fullName evidence="3">ABM domain-containing protein</fullName>
    </recommendedName>
</protein>
<evidence type="ECO:0000313" key="1">
    <source>
        <dbReference type="EMBL" id="GEC21886.1"/>
    </source>
</evidence>
<sequence length="105" mass="11113">MTYFAHVVDVPAPAAVYDATHAELLRRTGGHVDGLVVHLCRVTDAGFQVVEVWTDRAAFEKAEREHVGPILAEQAAAASGAPLSPPRVEEFELRGLAVPAAGIAT</sequence>
<keyword evidence="2" id="KW-1185">Reference proteome</keyword>
<name>A0A4Y3WWW7_9PSEU</name>
<proteinExistence type="predicted"/>
<dbReference type="Proteomes" id="UP000320338">
    <property type="component" value="Unassembled WGS sequence"/>
</dbReference>
<reference evidence="1 2" key="1">
    <citation type="submission" date="2019-06" db="EMBL/GenBank/DDBJ databases">
        <title>Whole genome shotgun sequence of Pseudonocardia hydrocarbonoxydans NBRC 14498.</title>
        <authorList>
            <person name="Hosoyama A."/>
            <person name="Uohara A."/>
            <person name="Ohji S."/>
            <person name="Ichikawa N."/>
        </authorList>
    </citation>
    <scope>NUCLEOTIDE SEQUENCE [LARGE SCALE GENOMIC DNA]</scope>
    <source>
        <strain evidence="1 2">NBRC 14498</strain>
    </source>
</reference>
<gene>
    <name evidence="1" type="ORF">PHY01_41690</name>
</gene>
<evidence type="ECO:0000313" key="2">
    <source>
        <dbReference type="Proteomes" id="UP000320338"/>
    </source>
</evidence>
<dbReference type="OrthoDB" id="1550900at2"/>
<dbReference type="EMBL" id="BJNG01000037">
    <property type="protein sequence ID" value="GEC21886.1"/>
    <property type="molecule type" value="Genomic_DNA"/>
</dbReference>
<dbReference type="RefSeq" id="WP_141280861.1">
    <property type="nucleotide sequence ID" value="NZ_BAAARZ010000006.1"/>
</dbReference>
<comment type="caution">
    <text evidence="1">The sequence shown here is derived from an EMBL/GenBank/DDBJ whole genome shotgun (WGS) entry which is preliminary data.</text>
</comment>
<organism evidence="1 2">
    <name type="scientific">Pseudonocardia hydrocarbonoxydans</name>
    <dbReference type="NCBI Taxonomy" id="76726"/>
    <lineage>
        <taxon>Bacteria</taxon>
        <taxon>Bacillati</taxon>
        <taxon>Actinomycetota</taxon>
        <taxon>Actinomycetes</taxon>
        <taxon>Pseudonocardiales</taxon>
        <taxon>Pseudonocardiaceae</taxon>
        <taxon>Pseudonocardia</taxon>
    </lineage>
</organism>
<accession>A0A4Y3WWW7</accession>